<organism evidence="7 8">
    <name type="scientific">Aquamicrobium lusatiense</name>
    <dbReference type="NCBI Taxonomy" id="89772"/>
    <lineage>
        <taxon>Bacteria</taxon>
        <taxon>Pseudomonadati</taxon>
        <taxon>Pseudomonadota</taxon>
        <taxon>Alphaproteobacteria</taxon>
        <taxon>Hyphomicrobiales</taxon>
        <taxon>Phyllobacteriaceae</taxon>
        <taxon>Aquamicrobium</taxon>
    </lineage>
</organism>
<dbReference type="InterPro" id="IPR051398">
    <property type="entry name" value="Polysacch_Deacetylase"/>
</dbReference>
<reference evidence="7 8" key="1">
    <citation type="submission" date="2020-08" db="EMBL/GenBank/DDBJ databases">
        <title>Genomic Encyclopedia of Type Strains, Phase IV (KMG-IV): sequencing the most valuable type-strain genomes for metagenomic binning, comparative biology and taxonomic classification.</title>
        <authorList>
            <person name="Goeker M."/>
        </authorList>
    </citation>
    <scope>NUCLEOTIDE SEQUENCE [LARGE SCALE GENOMIC DNA]</scope>
    <source>
        <strain evidence="7 8">DSM 11099</strain>
    </source>
</reference>
<dbReference type="Pfam" id="PF01522">
    <property type="entry name" value="Polysacc_deac_1"/>
    <property type="match status" value="2"/>
</dbReference>
<protein>
    <recommendedName>
        <fullName evidence="3">Chitooligosaccharide deacetylase</fullName>
    </recommendedName>
    <alternativeName>
        <fullName evidence="5">Nodulation protein B</fullName>
    </alternativeName>
</protein>
<evidence type="ECO:0000256" key="1">
    <source>
        <dbReference type="ARBA" id="ARBA00003236"/>
    </source>
</evidence>
<dbReference type="PROSITE" id="PS51677">
    <property type="entry name" value="NODB"/>
    <property type="match status" value="1"/>
</dbReference>
<accession>A0A7W9S0I6</accession>
<name>A0A7W9S0I6_9HYPH</name>
<dbReference type="InterPro" id="IPR002509">
    <property type="entry name" value="NODB_dom"/>
</dbReference>
<gene>
    <name evidence="7" type="ORF">HNR59_000033</name>
</gene>
<evidence type="ECO:0000256" key="2">
    <source>
        <dbReference type="ARBA" id="ARBA00010973"/>
    </source>
</evidence>
<comment type="caution">
    <text evidence="7">The sequence shown here is derived from an EMBL/GenBank/DDBJ whole genome shotgun (WGS) entry which is preliminary data.</text>
</comment>
<dbReference type="GO" id="GO:0005975">
    <property type="term" value="P:carbohydrate metabolic process"/>
    <property type="evidence" value="ECO:0007669"/>
    <property type="project" value="InterPro"/>
</dbReference>
<evidence type="ECO:0000256" key="3">
    <source>
        <dbReference type="ARBA" id="ARBA00020071"/>
    </source>
</evidence>
<evidence type="ECO:0000256" key="4">
    <source>
        <dbReference type="ARBA" id="ARBA00022729"/>
    </source>
</evidence>
<dbReference type="EMBL" id="JACHEU010000001">
    <property type="protein sequence ID" value="MBB6010688.1"/>
    <property type="molecule type" value="Genomic_DNA"/>
</dbReference>
<dbReference type="RefSeq" id="WP_183824260.1">
    <property type="nucleotide sequence ID" value="NZ_JACHEU010000001.1"/>
</dbReference>
<feature type="domain" description="NodB homology" evidence="6">
    <location>
        <begin position="100"/>
        <end position="348"/>
    </location>
</feature>
<comment type="similarity">
    <text evidence="2">Belongs to the polysaccharide deacetylase family.</text>
</comment>
<dbReference type="AlphaFoldDB" id="A0A7W9S0I6"/>
<dbReference type="Gene3D" id="3.20.20.370">
    <property type="entry name" value="Glycoside hydrolase/deacetylase"/>
    <property type="match status" value="1"/>
</dbReference>
<sequence>MTMKTTLRRAIRNAAIRAGLEAVALTNAGAVWPQAAGRGVIFTLHHVRPHQGHGFDPNALLSVTPEFLAAAIETCLATGMVPVALEDLPQLLADPDDRRRFVCFTLDDGYRNNAQHAAPVFRRHGVPYTIFLCRGFVERTRSLWWETAETLIRRTNELTFDFGGGPENLPLNTIAPKQAAFDRLSSFIQAGDEDDAIARLDAEAIRHGVDPLAVVDDLVMGAEEIRELARDPLACFGAHTLTHVNLRRVDAARLASEIEGSIRAVEEWTGKRPSSFAYPYGFAAAAGEREFSAARAAGLSIAVTTRPGVLGAASLGQPTALPRVSLNGLYQKPRYVKALASGIPFRLM</sequence>
<evidence type="ECO:0000313" key="7">
    <source>
        <dbReference type="EMBL" id="MBB6010688.1"/>
    </source>
</evidence>
<evidence type="ECO:0000256" key="5">
    <source>
        <dbReference type="ARBA" id="ARBA00032976"/>
    </source>
</evidence>
<keyword evidence="4" id="KW-0732">Signal</keyword>
<dbReference type="GO" id="GO:0016810">
    <property type="term" value="F:hydrolase activity, acting on carbon-nitrogen (but not peptide) bonds"/>
    <property type="evidence" value="ECO:0007669"/>
    <property type="project" value="InterPro"/>
</dbReference>
<dbReference type="Proteomes" id="UP000533306">
    <property type="component" value="Unassembled WGS sequence"/>
</dbReference>
<dbReference type="PANTHER" id="PTHR34216">
    <property type="match status" value="1"/>
</dbReference>
<evidence type="ECO:0000313" key="8">
    <source>
        <dbReference type="Proteomes" id="UP000533306"/>
    </source>
</evidence>
<keyword evidence="8" id="KW-1185">Reference proteome</keyword>
<dbReference type="SUPFAM" id="SSF88713">
    <property type="entry name" value="Glycoside hydrolase/deacetylase"/>
    <property type="match status" value="1"/>
</dbReference>
<dbReference type="CDD" id="cd10968">
    <property type="entry name" value="CE4_Mlr8448_like_5s"/>
    <property type="match status" value="1"/>
</dbReference>
<comment type="function">
    <text evidence="1">Is involved in generating a small heat-stable compound (Nod), an acylated oligomer of N-acetylglucosamine, that stimulates mitosis in various plant protoplasts.</text>
</comment>
<dbReference type="InterPro" id="IPR011330">
    <property type="entry name" value="Glyco_hydro/deAcase_b/a-brl"/>
</dbReference>
<proteinExistence type="inferred from homology"/>
<evidence type="ECO:0000259" key="6">
    <source>
        <dbReference type="PROSITE" id="PS51677"/>
    </source>
</evidence>
<dbReference type="PANTHER" id="PTHR34216:SF7">
    <property type="entry name" value="POLY-BETA-1,6-N-ACETYL-D-GLUCOSAMINE N-DEACETYLASE"/>
    <property type="match status" value="1"/>
</dbReference>